<evidence type="ECO:0000313" key="2">
    <source>
        <dbReference type="Proteomes" id="UP000010448"/>
    </source>
</evidence>
<accession>A0A7K4EEW7</accession>
<organism evidence="1 2">
    <name type="scientific">Pseudomonas bharatica CSV86</name>
    <dbReference type="NCBI Taxonomy" id="1005395"/>
    <lineage>
        <taxon>Bacteria</taxon>
        <taxon>Pseudomonadati</taxon>
        <taxon>Pseudomonadota</taxon>
        <taxon>Gammaproteobacteria</taxon>
        <taxon>Pseudomonadales</taxon>
        <taxon>Pseudomonadaceae</taxon>
        <taxon>Pseudomonas</taxon>
        <taxon>Pseudomonas bharatica</taxon>
    </lineage>
</organism>
<dbReference type="RefSeq" id="WP_158487688.1">
    <property type="nucleotide sequence ID" value="NZ_AMWJ02000002.1"/>
</dbReference>
<protein>
    <recommendedName>
        <fullName evidence="3">MchC protein</fullName>
    </recommendedName>
</protein>
<proteinExistence type="predicted"/>
<dbReference type="Proteomes" id="UP000010448">
    <property type="component" value="Unassembled WGS sequence"/>
</dbReference>
<gene>
    <name evidence="1" type="ORF">CSV86_013590</name>
</gene>
<name>A0A7K4EEW7_9PSED</name>
<dbReference type="AlphaFoldDB" id="A0A7K4EEW7"/>
<keyword evidence="2" id="KW-1185">Reference proteome</keyword>
<sequence length="596" mass="66849">MAEALSAPYIISTTMNNKAGCNPSLMDTNHLSSLKEVFVPFEAVKVSGCTVAYFNKATAPDKNEDYLISNYSYLVPTSNCFGSPAPKTFWAERYGGDGLAGNGGGSRCGFDGLWQLKGIGPNQLVGNTADIGHRDGNLCLITALYETAWSELISSILPYGAVRTVAVMDTGRQFSINGKIKNRALLVREPAVRPAHFIRSIYFYEENKNRLSADAERVKQAIIRLIDFLPETGGLSLSTADRLELGLVKLSQRFAQQFAAARAKNVIHYNVSASNISLTGAWLDLSGACLFSDQIKGDRLEINRFNGEFVPALESISNLCYYLEKYKIIDSNRSRQILESSNTSFFKTYDEFLCLHLVMQAGFPHIYVQSLQSTPEFKNLSTSLKNLFKSDDFRTSRISFSENWCGYERWTAHIFRALLFNKLHEKGDTQFNLINHEATIPAALASSYSIFFDMAAKTAIRYGVSFKNLACSVAINLTKLNRSHEKLYKLQQDIEHIQDMENNKKASYQKLITNFVSTGKFSLLNELTLETQFWIGGGIAISYDPCSGLYDISSQNQNKVCFSEMMAYRSDNSEIETALNFYKNIWEILIEKPSRT</sequence>
<reference evidence="1 2" key="1">
    <citation type="journal article" date="2013" name="Genome Announc.">
        <title>Genome Sequence of Naphthalene-Degrading Soil Bacterium Pseudomonas putida CSV86.</title>
        <authorList>
            <person name="Phale P.S."/>
            <person name="Paliwal V."/>
            <person name="Raju S.C."/>
            <person name="Modak A."/>
            <person name="Purohit H.J."/>
        </authorList>
    </citation>
    <scope>NUCLEOTIDE SEQUENCE [LARGE SCALE GENOMIC DNA]</scope>
    <source>
        <strain evidence="1 2">CSV86</strain>
    </source>
</reference>
<dbReference type="OrthoDB" id="8482295at2"/>
<dbReference type="EMBL" id="AMWJ02000002">
    <property type="protein sequence ID" value="NNJ16177.1"/>
    <property type="molecule type" value="Genomic_DNA"/>
</dbReference>
<comment type="caution">
    <text evidence="1">The sequence shown here is derived from an EMBL/GenBank/DDBJ whole genome shotgun (WGS) entry which is preliminary data.</text>
</comment>
<evidence type="ECO:0008006" key="3">
    <source>
        <dbReference type="Google" id="ProtNLM"/>
    </source>
</evidence>
<evidence type="ECO:0000313" key="1">
    <source>
        <dbReference type="EMBL" id="NNJ16177.1"/>
    </source>
</evidence>